<dbReference type="RefSeq" id="WP_103681017.1">
    <property type="nucleotide sequence ID" value="NZ_LPWH01000118.1"/>
</dbReference>
<organism evidence="2 3">
    <name type="scientific">Alkalispirochaeta sphaeroplastigenens</name>
    <dbReference type="NCBI Taxonomy" id="1187066"/>
    <lineage>
        <taxon>Bacteria</taxon>
        <taxon>Pseudomonadati</taxon>
        <taxon>Spirochaetota</taxon>
        <taxon>Spirochaetia</taxon>
        <taxon>Spirochaetales</taxon>
        <taxon>Spirochaetaceae</taxon>
        <taxon>Alkalispirochaeta</taxon>
    </lineage>
</organism>
<sequence>MKTTQIRLAVASDRAGYPLKQALLEHLATREDLEVLDLGQDSPDEARPYVEQAPKVARALQDGTADRGVLVCGTGQGMAIVANKFRGIYAVVADTVFAGERGRIINNSNVITLGGWITAPFLGIRIVESWLALEFTQTMEDRAEWLSSAFSGVQRLEEENFT</sequence>
<dbReference type="Pfam" id="PF02502">
    <property type="entry name" value="LacAB_rpiB"/>
    <property type="match status" value="1"/>
</dbReference>
<dbReference type="Gene3D" id="3.40.1400.10">
    <property type="entry name" value="Sugar-phosphate isomerase, RpiB/LacA/LacB"/>
    <property type="match status" value="1"/>
</dbReference>
<dbReference type="GO" id="GO:0016861">
    <property type="term" value="F:intramolecular oxidoreductase activity, interconverting aldoses and ketoses"/>
    <property type="evidence" value="ECO:0007669"/>
    <property type="project" value="UniProtKB-ARBA"/>
</dbReference>
<dbReference type="GO" id="GO:0005975">
    <property type="term" value="P:carbohydrate metabolic process"/>
    <property type="evidence" value="ECO:0007669"/>
    <property type="project" value="InterPro"/>
</dbReference>
<accession>A0A2S4JGS0</accession>
<keyword evidence="2" id="KW-0413">Isomerase</keyword>
<proteinExistence type="inferred from homology"/>
<protein>
    <submittedName>
        <fullName evidence="2">Sugar phosphate isomerase</fullName>
    </submittedName>
</protein>
<dbReference type="PIRSF" id="PIRSF005384">
    <property type="entry name" value="RpiB_LacA_B"/>
    <property type="match status" value="1"/>
</dbReference>
<reference evidence="3" key="1">
    <citation type="submission" date="2015-12" db="EMBL/GenBank/DDBJ databases">
        <authorList>
            <person name="Lodha T.D."/>
            <person name="Chintalapati S."/>
            <person name="Chintalapati V.R."/>
            <person name="Sravanthi T."/>
        </authorList>
    </citation>
    <scope>NUCLEOTIDE SEQUENCE [LARGE SCALE GENOMIC DNA]</scope>
    <source>
        <strain evidence="3">JC133</strain>
    </source>
</reference>
<gene>
    <name evidence="2" type="ORF">AU468_12515</name>
</gene>
<comment type="caution">
    <text evidence="2">The sequence shown here is derived from an EMBL/GenBank/DDBJ whole genome shotgun (WGS) entry which is preliminary data.</text>
</comment>
<dbReference type="PANTHER" id="PTHR30345">
    <property type="entry name" value="RIBOSE-5-PHOSPHATE ISOMERASE B"/>
    <property type="match status" value="1"/>
</dbReference>
<comment type="similarity">
    <text evidence="1">Belongs to the LacAB/RpiB family.</text>
</comment>
<evidence type="ECO:0000313" key="3">
    <source>
        <dbReference type="Proteomes" id="UP000237350"/>
    </source>
</evidence>
<dbReference type="OrthoDB" id="1778624at2"/>
<dbReference type="Proteomes" id="UP000237350">
    <property type="component" value="Unassembled WGS sequence"/>
</dbReference>
<dbReference type="InterPro" id="IPR003500">
    <property type="entry name" value="RpiB_LacA_LacB"/>
</dbReference>
<evidence type="ECO:0000256" key="1">
    <source>
        <dbReference type="ARBA" id="ARBA00008754"/>
    </source>
</evidence>
<dbReference type="AlphaFoldDB" id="A0A2S4JGS0"/>
<name>A0A2S4JGS0_9SPIO</name>
<dbReference type="EMBL" id="LPWH01000118">
    <property type="protein sequence ID" value="POQ98679.1"/>
    <property type="molecule type" value="Genomic_DNA"/>
</dbReference>
<dbReference type="NCBIfam" id="TIGR00689">
    <property type="entry name" value="rpiB_lacA_lacB"/>
    <property type="match status" value="1"/>
</dbReference>
<keyword evidence="3" id="KW-1185">Reference proteome</keyword>
<dbReference type="InterPro" id="IPR036569">
    <property type="entry name" value="RpiB_LacA_LacB_sf"/>
</dbReference>
<dbReference type="PANTHER" id="PTHR30345:SF0">
    <property type="entry name" value="DNA DAMAGE-REPAIR_TOLERATION PROTEIN DRT102"/>
    <property type="match status" value="1"/>
</dbReference>
<dbReference type="SUPFAM" id="SSF89623">
    <property type="entry name" value="Ribose/Galactose isomerase RpiB/AlsB"/>
    <property type="match status" value="1"/>
</dbReference>
<evidence type="ECO:0000313" key="2">
    <source>
        <dbReference type="EMBL" id="POQ98679.1"/>
    </source>
</evidence>